<protein>
    <submittedName>
        <fullName evidence="1">Uncharacterized protein</fullName>
    </submittedName>
</protein>
<comment type="caution">
    <text evidence="1">The sequence shown here is derived from an EMBL/GenBank/DDBJ whole genome shotgun (WGS) entry which is preliminary data.</text>
</comment>
<evidence type="ECO:0000313" key="1">
    <source>
        <dbReference type="EMBL" id="PZN70835.1"/>
    </source>
</evidence>
<evidence type="ECO:0000313" key="2">
    <source>
        <dbReference type="Proteomes" id="UP000249396"/>
    </source>
</evidence>
<proteinExistence type="predicted"/>
<sequence length="64" mass="7174">MPETVARRPYSGLHLDSFYWFPSSCLGTLAFSSSSLPWLGKQSFKGRVPKPELGNEHKPVRVVP</sequence>
<dbReference type="Proteomes" id="UP000249396">
    <property type="component" value="Unassembled WGS sequence"/>
</dbReference>
<dbReference type="AlphaFoldDB" id="A0A2W4QEW6"/>
<organism evidence="1 2">
    <name type="scientific">Candidatus Methylumidiphilus alinenensis</name>
    <dbReference type="NCBI Taxonomy" id="2202197"/>
    <lineage>
        <taxon>Bacteria</taxon>
        <taxon>Pseudomonadati</taxon>
        <taxon>Pseudomonadota</taxon>
        <taxon>Gammaproteobacteria</taxon>
        <taxon>Methylococcales</taxon>
        <taxon>Candidatus Methylumidiphilus</taxon>
    </lineage>
</organism>
<gene>
    <name evidence="1" type="ORF">DM484_27690</name>
</gene>
<reference evidence="1 2" key="1">
    <citation type="journal article" date="2018" name="Aquat. Microb. Ecol.">
        <title>Gammaproteobacterial methanotrophs dominate.</title>
        <authorList>
            <person name="Rissanen A.J."/>
            <person name="Saarenheimo J."/>
            <person name="Tiirola M."/>
            <person name="Peura S."/>
            <person name="Aalto S.L."/>
            <person name="Karvinen A."/>
            <person name="Nykanen H."/>
        </authorList>
    </citation>
    <scope>NUCLEOTIDE SEQUENCE [LARGE SCALE GENOMIC DNA]</scope>
    <source>
        <strain evidence="1">AMbin10</strain>
    </source>
</reference>
<name>A0A2W4QEW6_9GAMM</name>
<accession>A0A2W4QEW6</accession>
<dbReference type="EMBL" id="QJPH01000541">
    <property type="protein sequence ID" value="PZN70835.1"/>
    <property type="molecule type" value="Genomic_DNA"/>
</dbReference>